<dbReference type="PRINTS" id="PR00367">
    <property type="entry name" value="ETHRSPELEMNT"/>
</dbReference>
<dbReference type="InterPro" id="IPR001471">
    <property type="entry name" value="AP2/ERF_dom"/>
</dbReference>
<dbReference type="GO" id="GO:0003700">
    <property type="term" value="F:DNA-binding transcription factor activity"/>
    <property type="evidence" value="ECO:0007669"/>
    <property type="project" value="InterPro"/>
</dbReference>
<evidence type="ECO:0000256" key="4">
    <source>
        <dbReference type="ARBA" id="ARBA00023125"/>
    </source>
</evidence>
<gene>
    <name evidence="9" type="ORF">F3Y22_tig00010263pilonHSYRG00027</name>
</gene>
<evidence type="ECO:0000256" key="7">
    <source>
        <dbReference type="ARBA" id="ARBA00024343"/>
    </source>
</evidence>
<dbReference type="EMBL" id="VEPZ02000459">
    <property type="protein sequence ID" value="KAE8724529.1"/>
    <property type="molecule type" value="Genomic_DNA"/>
</dbReference>
<dbReference type="Pfam" id="PF00847">
    <property type="entry name" value="AP2"/>
    <property type="match status" value="1"/>
</dbReference>
<keyword evidence="6" id="KW-0539">Nucleus</keyword>
<evidence type="ECO:0000256" key="6">
    <source>
        <dbReference type="ARBA" id="ARBA00023242"/>
    </source>
</evidence>
<sequence>MEETFWRVYGIPQVPEPDPLHSSTVNPTECAASSTTAVTTNATRTATKKRFLIGNGGGSIKYRGVRRRPWGRYAAEIRDPKSKERRWLGTFDTAEEAACAYDHAARAMRGIKARTNFVYPAAVPHTANDPFLTPFNSVNHFGYSLARPLFGMPPVNQFPFINGTSSTSILAATTSLNLSTNPSPWLSHSNCAATSFTGSTMTLPLKDKNSSRVVPAPAAISNCEADDVGFFTQDPSGSGLLQEIIQGFLPKPTLN</sequence>
<dbReference type="OrthoDB" id="991539at2759"/>
<reference evidence="9" key="1">
    <citation type="submission" date="2019-09" db="EMBL/GenBank/DDBJ databases">
        <title>Draft genome information of white flower Hibiscus syriacus.</title>
        <authorList>
            <person name="Kim Y.-M."/>
        </authorList>
    </citation>
    <scope>NUCLEOTIDE SEQUENCE [LARGE SCALE GENOMIC DNA]</scope>
    <source>
        <strain evidence="9">YM2019G1</strain>
    </source>
</reference>
<dbReference type="SMART" id="SM00380">
    <property type="entry name" value="AP2"/>
    <property type="match status" value="1"/>
</dbReference>
<dbReference type="PANTHER" id="PTHR31677:SF146">
    <property type="entry name" value="ETHYLENE-RESPONSIVE TRANSCRIPTION FACTOR ESR2"/>
    <property type="match status" value="1"/>
</dbReference>
<dbReference type="AlphaFoldDB" id="A0A6A3CBM8"/>
<dbReference type="Proteomes" id="UP000436088">
    <property type="component" value="Unassembled WGS sequence"/>
</dbReference>
<name>A0A6A3CBM8_HIBSY</name>
<dbReference type="FunFam" id="3.30.730.10:FF:000001">
    <property type="entry name" value="Ethylene-responsive transcription factor 2"/>
    <property type="match status" value="1"/>
</dbReference>
<comment type="similarity">
    <text evidence="7">Belongs to the AP2/ERF transcription factor family. ERF subfamily.</text>
</comment>
<comment type="caution">
    <text evidence="9">The sequence shown here is derived from an EMBL/GenBank/DDBJ whole genome shotgun (WGS) entry which is preliminary data.</text>
</comment>
<dbReference type="SUPFAM" id="SSF54171">
    <property type="entry name" value="DNA-binding domain"/>
    <property type="match status" value="1"/>
</dbReference>
<keyword evidence="4" id="KW-0238">DNA-binding</keyword>
<dbReference type="GO" id="GO:0003677">
    <property type="term" value="F:DNA binding"/>
    <property type="evidence" value="ECO:0007669"/>
    <property type="project" value="UniProtKB-KW"/>
</dbReference>
<dbReference type="Gene3D" id="3.30.730.10">
    <property type="entry name" value="AP2/ERF domain"/>
    <property type="match status" value="1"/>
</dbReference>
<proteinExistence type="inferred from homology"/>
<dbReference type="InterPro" id="IPR036955">
    <property type="entry name" value="AP2/ERF_dom_sf"/>
</dbReference>
<protein>
    <submittedName>
        <fullName evidence="9">Ethylene-responsive transcription factor LEP</fullName>
    </submittedName>
</protein>
<accession>A0A6A3CBM8</accession>
<dbReference type="CDD" id="cd00018">
    <property type="entry name" value="AP2"/>
    <property type="match status" value="1"/>
</dbReference>
<dbReference type="PROSITE" id="PS51032">
    <property type="entry name" value="AP2_ERF"/>
    <property type="match status" value="1"/>
</dbReference>
<keyword evidence="10" id="KW-1185">Reference proteome</keyword>
<evidence type="ECO:0000313" key="9">
    <source>
        <dbReference type="EMBL" id="KAE8724529.1"/>
    </source>
</evidence>
<dbReference type="InterPro" id="IPR016177">
    <property type="entry name" value="DNA-bd_dom_sf"/>
</dbReference>
<evidence type="ECO:0000256" key="5">
    <source>
        <dbReference type="ARBA" id="ARBA00023163"/>
    </source>
</evidence>
<keyword evidence="2" id="KW-0936">Ethylene signaling pathway</keyword>
<evidence type="ECO:0000256" key="3">
    <source>
        <dbReference type="ARBA" id="ARBA00023015"/>
    </source>
</evidence>
<dbReference type="PANTHER" id="PTHR31677">
    <property type="entry name" value="AP2 DOMAIN CLASS TRANSCRIPTION FACTOR"/>
    <property type="match status" value="1"/>
</dbReference>
<evidence type="ECO:0000256" key="1">
    <source>
        <dbReference type="ARBA" id="ARBA00004123"/>
    </source>
</evidence>
<keyword evidence="5" id="KW-0804">Transcription</keyword>
<feature type="domain" description="AP2/ERF" evidence="8">
    <location>
        <begin position="61"/>
        <end position="118"/>
    </location>
</feature>
<evidence type="ECO:0000259" key="8">
    <source>
        <dbReference type="PROSITE" id="PS51032"/>
    </source>
</evidence>
<evidence type="ECO:0000256" key="2">
    <source>
        <dbReference type="ARBA" id="ARBA00022745"/>
    </source>
</evidence>
<comment type="subcellular location">
    <subcellularLocation>
        <location evidence="1">Nucleus</location>
    </subcellularLocation>
</comment>
<evidence type="ECO:0000313" key="10">
    <source>
        <dbReference type="Proteomes" id="UP000436088"/>
    </source>
</evidence>
<dbReference type="GO" id="GO:0009873">
    <property type="term" value="P:ethylene-activated signaling pathway"/>
    <property type="evidence" value="ECO:0007669"/>
    <property type="project" value="UniProtKB-KW"/>
</dbReference>
<keyword evidence="3" id="KW-0805">Transcription regulation</keyword>
<dbReference type="GO" id="GO:0005634">
    <property type="term" value="C:nucleus"/>
    <property type="evidence" value="ECO:0007669"/>
    <property type="project" value="UniProtKB-SubCell"/>
</dbReference>
<organism evidence="9 10">
    <name type="scientific">Hibiscus syriacus</name>
    <name type="common">Rose of Sharon</name>
    <dbReference type="NCBI Taxonomy" id="106335"/>
    <lineage>
        <taxon>Eukaryota</taxon>
        <taxon>Viridiplantae</taxon>
        <taxon>Streptophyta</taxon>
        <taxon>Embryophyta</taxon>
        <taxon>Tracheophyta</taxon>
        <taxon>Spermatophyta</taxon>
        <taxon>Magnoliopsida</taxon>
        <taxon>eudicotyledons</taxon>
        <taxon>Gunneridae</taxon>
        <taxon>Pentapetalae</taxon>
        <taxon>rosids</taxon>
        <taxon>malvids</taxon>
        <taxon>Malvales</taxon>
        <taxon>Malvaceae</taxon>
        <taxon>Malvoideae</taxon>
        <taxon>Hibiscus</taxon>
    </lineage>
</organism>